<keyword evidence="4" id="KW-1185">Reference proteome</keyword>
<evidence type="ECO:0000313" key="3">
    <source>
        <dbReference type="EMBL" id="SKB27271.1"/>
    </source>
</evidence>
<evidence type="ECO:0000259" key="2">
    <source>
        <dbReference type="Pfam" id="PF22262"/>
    </source>
</evidence>
<dbReference type="Pfam" id="PF22262">
    <property type="entry name" value="DUF6950"/>
    <property type="match status" value="1"/>
</dbReference>
<reference evidence="4" key="1">
    <citation type="submission" date="2017-02" db="EMBL/GenBank/DDBJ databases">
        <authorList>
            <person name="Varghese N."/>
            <person name="Submissions S."/>
        </authorList>
    </citation>
    <scope>NUCLEOTIDE SEQUENCE [LARGE SCALE GENOMIC DNA]</scope>
    <source>
        <strain evidence="4">R11H</strain>
    </source>
</reference>
<proteinExistence type="predicted"/>
<evidence type="ECO:0000256" key="1">
    <source>
        <dbReference type="SAM" id="MobiDB-lite"/>
    </source>
</evidence>
<name>A0A1T4ZWU6_9SPHN</name>
<evidence type="ECO:0000313" key="4">
    <source>
        <dbReference type="Proteomes" id="UP000190044"/>
    </source>
</evidence>
<feature type="domain" description="DUF6950" evidence="2">
    <location>
        <begin position="25"/>
        <end position="154"/>
    </location>
</feature>
<dbReference type="InterPro" id="IPR053802">
    <property type="entry name" value="DUF6950"/>
</dbReference>
<dbReference type="EMBL" id="FUYP01000001">
    <property type="protein sequence ID" value="SKB27271.1"/>
    <property type="molecule type" value="Genomic_DNA"/>
</dbReference>
<gene>
    <name evidence="3" type="ORF">SAMN06295937_1001290</name>
</gene>
<dbReference type="AlphaFoldDB" id="A0A1T4ZWU6"/>
<dbReference type="OrthoDB" id="7210727at2"/>
<sequence>MSALDERREALKRRGQLPEPVRRKEATQATLDKFKGLPFDWSEGRHCVRLAHYHLRQMGRKPPTLPRIRSALAAKKALKERGWESVGEMLDSILVRIPPAMMLTGDICITPGDQGLDSVLIFVGPRKLLGWLPDGSAVVIYDAGVEDLTGAWRV</sequence>
<feature type="region of interest" description="Disordered" evidence="1">
    <location>
        <begin position="1"/>
        <end position="25"/>
    </location>
</feature>
<organism evidence="3 4">
    <name type="scientific">Sphingopyxis flava</name>
    <dbReference type="NCBI Taxonomy" id="1507287"/>
    <lineage>
        <taxon>Bacteria</taxon>
        <taxon>Pseudomonadati</taxon>
        <taxon>Pseudomonadota</taxon>
        <taxon>Alphaproteobacteria</taxon>
        <taxon>Sphingomonadales</taxon>
        <taxon>Sphingomonadaceae</taxon>
        <taxon>Sphingopyxis</taxon>
    </lineage>
</organism>
<dbReference type="Proteomes" id="UP000190044">
    <property type="component" value="Unassembled WGS sequence"/>
</dbReference>
<dbReference type="RefSeq" id="WP_079636892.1">
    <property type="nucleotide sequence ID" value="NZ_FUYP01000001.1"/>
</dbReference>
<accession>A0A1T4ZWU6</accession>
<protein>
    <recommendedName>
        <fullName evidence="2">DUF6950 domain-containing protein</fullName>
    </recommendedName>
</protein>